<dbReference type="Gramene" id="EFJ08711">
    <property type="protein sequence ID" value="EFJ08711"/>
    <property type="gene ID" value="SELMODRAFT_428649"/>
</dbReference>
<dbReference type="Proteomes" id="UP000001514">
    <property type="component" value="Unassembled WGS sequence"/>
</dbReference>
<feature type="region of interest" description="Disordered" evidence="1">
    <location>
        <begin position="594"/>
        <end position="617"/>
    </location>
</feature>
<sequence length="617" mass="71319">MKMLSLDDSIDDHLKWAFPKAQMSSSIEACVKALEGDTISTLKDLKDYDYSSFPGKYAFKRHLAWIVPLVTTWSEAVQVGSCLRDWWLPLKDDPSYLWNEREAYRLLWLGAIPPKEQTWWSGGQQQVYLFIGRTKAILSTRASAAWRARLICGCGGDKLVFVVDDWESLHVKNAVEDPDAAKKSEAKQSILRARQRHPLVLVASVNSKEHLSRLTDDREALVDITSRLELDGPFSDQELMTWLGITKLPIERQQDMEFLTGGMPRLLNYFKVSLWDVEKYLTHIHLPYTSKLWSELIKKLNTVEELEAASGLILQGNLKAELEHVNQTCFFTEGTELSFLCPYLQVEAKRLLLARYREVEASLATLDIKNWVNVVKLDLIRQQTPQRTPRIAWNVEGLLIDVMQYQGRVFMGDDTTAFKHVMQYPKGGEKQTCLCLQGQDRELEEGVLLVPMAYNEKAIDLLLVKISVAKWKLKSKKKSHLVWKSVVLPAWKEAMTGYSEYEVRYYYIMPENIKQTDLPPDEQDEEIVPIVDVQFKKLSDVRDDLGYFDQRLMLVEPTILQPRVMDYCMGRNRDYYKPCRNWVERGGYCKLHAQQDEGPQPHFKKRRLESGGRSVPK</sequence>
<proteinExistence type="predicted"/>
<dbReference type="InParanoid" id="D8T3K2"/>
<organism evidence="3">
    <name type="scientific">Selaginella moellendorffii</name>
    <name type="common">Spikemoss</name>
    <dbReference type="NCBI Taxonomy" id="88036"/>
    <lineage>
        <taxon>Eukaryota</taxon>
        <taxon>Viridiplantae</taxon>
        <taxon>Streptophyta</taxon>
        <taxon>Embryophyta</taxon>
        <taxon>Tracheophyta</taxon>
        <taxon>Lycopodiopsida</taxon>
        <taxon>Selaginellales</taxon>
        <taxon>Selaginellaceae</taxon>
        <taxon>Selaginella</taxon>
    </lineage>
</organism>
<protein>
    <submittedName>
        <fullName evidence="2">Uncharacterized protein</fullName>
    </submittedName>
</protein>
<gene>
    <name evidence="2" type="ORF">SELMODRAFT_428649</name>
</gene>
<dbReference type="HOGENOM" id="CLU_443065_0_0_1"/>
<name>D8T3K2_SELML</name>
<evidence type="ECO:0000256" key="1">
    <source>
        <dbReference type="SAM" id="MobiDB-lite"/>
    </source>
</evidence>
<dbReference type="AlphaFoldDB" id="D8T3K2"/>
<dbReference type="EMBL" id="GL377670">
    <property type="protein sequence ID" value="EFJ08711.1"/>
    <property type="molecule type" value="Genomic_DNA"/>
</dbReference>
<evidence type="ECO:0000313" key="3">
    <source>
        <dbReference type="Proteomes" id="UP000001514"/>
    </source>
</evidence>
<keyword evidence="3" id="KW-1185">Reference proteome</keyword>
<dbReference type="KEGG" id="smo:SELMODRAFT_428649"/>
<reference evidence="2 3" key="1">
    <citation type="journal article" date="2011" name="Science">
        <title>The Selaginella genome identifies genetic changes associated with the evolution of vascular plants.</title>
        <authorList>
            <person name="Banks J.A."/>
            <person name="Nishiyama T."/>
            <person name="Hasebe M."/>
            <person name="Bowman J.L."/>
            <person name="Gribskov M."/>
            <person name="dePamphilis C."/>
            <person name="Albert V.A."/>
            <person name="Aono N."/>
            <person name="Aoyama T."/>
            <person name="Ambrose B.A."/>
            <person name="Ashton N.W."/>
            <person name="Axtell M.J."/>
            <person name="Barker E."/>
            <person name="Barker M.S."/>
            <person name="Bennetzen J.L."/>
            <person name="Bonawitz N.D."/>
            <person name="Chapple C."/>
            <person name="Cheng C."/>
            <person name="Correa L.G."/>
            <person name="Dacre M."/>
            <person name="DeBarry J."/>
            <person name="Dreyer I."/>
            <person name="Elias M."/>
            <person name="Engstrom E.M."/>
            <person name="Estelle M."/>
            <person name="Feng L."/>
            <person name="Finet C."/>
            <person name="Floyd S.K."/>
            <person name="Frommer W.B."/>
            <person name="Fujita T."/>
            <person name="Gramzow L."/>
            <person name="Gutensohn M."/>
            <person name="Harholt J."/>
            <person name="Hattori M."/>
            <person name="Heyl A."/>
            <person name="Hirai T."/>
            <person name="Hiwatashi Y."/>
            <person name="Ishikawa M."/>
            <person name="Iwata M."/>
            <person name="Karol K.G."/>
            <person name="Koehler B."/>
            <person name="Kolukisaoglu U."/>
            <person name="Kubo M."/>
            <person name="Kurata T."/>
            <person name="Lalonde S."/>
            <person name="Li K."/>
            <person name="Li Y."/>
            <person name="Litt A."/>
            <person name="Lyons E."/>
            <person name="Manning G."/>
            <person name="Maruyama T."/>
            <person name="Michael T.P."/>
            <person name="Mikami K."/>
            <person name="Miyazaki S."/>
            <person name="Morinaga S."/>
            <person name="Murata T."/>
            <person name="Mueller-Roeber B."/>
            <person name="Nelson D.R."/>
            <person name="Obara M."/>
            <person name="Oguri Y."/>
            <person name="Olmstead R.G."/>
            <person name="Onodera N."/>
            <person name="Petersen B.L."/>
            <person name="Pils B."/>
            <person name="Prigge M."/>
            <person name="Rensing S.A."/>
            <person name="Riano-Pachon D.M."/>
            <person name="Roberts A.W."/>
            <person name="Sato Y."/>
            <person name="Scheller H.V."/>
            <person name="Schulz B."/>
            <person name="Schulz C."/>
            <person name="Shakirov E.V."/>
            <person name="Shibagaki N."/>
            <person name="Shinohara N."/>
            <person name="Shippen D.E."/>
            <person name="Soerensen I."/>
            <person name="Sotooka R."/>
            <person name="Sugimoto N."/>
            <person name="Sugita M."/>
            <person name="Sumikawa N."/>
            <person name="Tanurdzic M."/>
            <person name="Theissen G."/>
            <person name="Ulvskov P."/>
            <person name="Wakazuki S."/>
            <person name="Weng J.K."/>
            <person name="Willats W.W."/>
            <person name="Wipf D."/>
            <person name="Wolf P.G."/>
            <person name="Yang L."/>
            <person name="Zimmer A.D."/>
            <person name="Zhu Q."/>
            <person name="Mitros T."/>
            <person name="Hellsten U."/>
            <person name="Loque D."/>
            <person name="Otillar R."/>
            <person name="Salamov A."/>
            <person name="Schmutz J."/>
            <person name="Shapiro H."/>
            <person name="Lindquist E."/>
            <person name="Lucas S."/>
            <person name="Rokhsar D."/>
            <person name="Grigoriev I.V."/>
        </authorList>
    </citation>
    <scope>NUCLEOTIDE SEQUENCE [LARGE SCALE GENOMIC DNA]</scope>
</reference>
<evidence type="ECO:0000313" key="2">
    <source>
        <dbReference type="EMBL" id="EFJ08711.1"/>
    </source>
</evidence>
<accession>D8T3K2</accession>